<protein>
    <submittedName>
        <fullName evidence="1">Uncharacterized protein</fullName>
    </submittedName>
</protein>
<dbReference type="AlphaFoldDB" id="A0A0V1H504"/>
<dbReference type="Proteomes" id="UP000055024">
    <property type="component" value="Unassembled WGS sequence"/>
</dbReference>
<dbReference type="EMBL" id="JYDP01000136">
    <property type="protein sequence ID" value="KRZ05577.1"/>
    <property type="molecule type" value="Genomic_DNA"/>
</dbReference>
<accession>A0A0V1H504</accession>
<gene>
    <name evidence="1" type="ORF">T11_4790</name>
</gene>
<keyword evidence="2" id="KW-1185">Reference proteome</keyword>
<name>A0A0V1H504_9BILA</name>
<evidence type="ECO:0000313" key="1">
    <source>
        <dbReference type="EMBL" id="KRZ05577.1"/>
    </source>
</evidence>
<evidence type="ECO:0000313" key="2">
    <source>
        <dbReference type="Proteomes" id="UP000055024"/>
    </source>
</evidence>
<reference evidence="1 2" key="1">
    <citation type="submission" date="2015-01" db="EMBL/GenBank/DDBJ databases">
        <title>Evolution of Trichinella species and genotypes.</title>
        <authorList>
            <person name="Korhonen P.K."/>
            <person name="Edoardo P."/>
            <person name="Giuseppe L.R."/>
            <person name="Gasser R.B."/>
        </authorList>
    </citation>
    <scope>NUCLEOTIDE SEQUENCE [LARGE SCALE GENOMIC DNA]</scope>
    <source>
        <strain evidence="1">ISS1029</strain>
    </source>
</reference>
<comment type="caution">
    <text evidence="1">The sequence shown here is derived from an EMBL/GenBank/DDBJ whole genome shotgun (WGS) entry which is preliminary data.</text>
</comment>
<sequence length="67" mass="7933">MKSLLIFYDLKNSRIWLIPQTDRVDSVHHWYGLHFFDQTDHFCFGIAPFHHTSDVSILHFDSAIVES</sequence>
<organism evidence="1 2">
    <name type="scientific">Trichinella zimbabwensis</name>
    <dbReference type="NCBI Taxonomy" id="268475"/>
    <lineage>
        <taxon>Eukaryota</taxon>
        <taxon>Metazoa</taxon>
        <taxon>Ecdysozoa</taxon>
        <taxon>Nematoda</taxon>
        <taxon>Enoplea</taxon>
        <taxon>Dorylaimia</taxon>
        <taxon>Trichinellida</taxon>
        <taxon>Trichinellidae</taxon>
        <taxon>Trichinella</taxon>
    </lineage>
</organism>
<proteinExistence type="predicted"/>